<protein>
    <recommendedName>
        <fullName evidence="3">Pyridoxamine 5'-phosphate oxidase family protein</fullName>
    </recommendedName>
</protein>
<dbReference type="Gene3D" id="2.30.110.10">
    <property type="entry name" value="Electron Transport, Fmn-binding Protein, Chain A"/>
    <property type="match status" value="1"/>
</dbReference>
<dbReference type="EMBL" id="CP008889">
    <property type="protein sequence ID" value="AIF41256.1"/>
    <property type="molecule type" value="Genomic_DNA"/>
</dbReference>
<dbReference type="KEGG" id="dni:HX89_10215"/>
<evidence type="ECO:0000313" key="1">
    <source>
        <dbReference type="EMBL" id="AIF41256.1"/>
    </source>
</evidence>
<accession>A0A075JGB9</accession>
<dbReference type="Proteomes" id="UP000027986">
    <property type="component" value="Chromosome"/>
</dbReference>
<dbReference type="GeneID" id="51969008"/>
<reference evidence="1 2" key="1">
    <citation type="submission" date="2014-07" db="EMBL/GenBank/DDBJ databases">
        <title>Genome Sequencing of Dermacoccus nishinomiyaensis.</title>
        <authorList>
            <person name="Hong K.W."/>
            <person name="Chan K.G."/>
        </authorList>
    </citation>
    <scope>NUCLEOTIDE SEQUENCE [LARGE SCALE GENOMIC DNA]</scope>
    <source>
        <strain evidence="1 2">M25</strain>
    </source>
</reference>
<keyword evidence="2" id="KW-1185">Reference proteome</keyword>
<evidence type="ECO:0000313" key="2">
    <source>
        <dbReference type="Proteomes" id="UP000027986"/>
    </source>
</evidence>
<dbReference type="InterPro" id="IPR012349">
    <property type="entry name" value="Split_barrel_FMN-bd"/>
</dbReference>
<dbReference type="HOGENOM" id="CLU_1892798_0_0_11"/>
<dbReference type="RefSeq" id="WP_038568943.1">
    <property type="nucleotide sequence ID" value="NZ_CAKZHM010000070.1"/>
</dbReference>
<dbReference type="AlphaFoldDB" id="A0A075JGB9"/>
<evidence type="ECO:0008006" key="3">
    <source>
        <dbReference type="Google" id="ProtNLM"/>
    </source>
</evidence>
<name>A0A075JGB9_9MICO</name>
<proteinExistence type="predicted"/>
<sequence length="134" mass="14066">MPSPSEPTPEQMLDAMGRTGRAHVSVSRGALPFVMPCGVRVTGGDVVVETAHPSVTRGAQRRDIAAVQVEALIDGTCWSISVTGPLAIRSTSDAPQRGDVVLPTREALFSAECLSSAHGHRVDPLLRSGLAERA</sequence>
<gene>
    <name evidence="1" type="ORF">HX89_10215</name>
</gene>
<organism evidence="1 2">
    <name type="scientific">Dermacoccus nishinomiyaensis</name>
    <dbReference type="NCBI Taxonomy" id="1274"/>
    <lineage>
        <taxon>Bacteria</taxon>
        <taxon>Bacillati</taxon>
        <taxon>Actinomycetota</taxon>
        <taxon>Actinomycetes</taxon>
        <taxon>Micrococcales</taxon>
        <taxon>Dermacoccaceae</taxon>
        <taxon>Dermacoccus</taxon>
    </lineage>
</organism>